<evidence type="ECO:0000256" key="1">
    <source>
        <dbReference type="ARBA" id="ARBA00023239"/>
    </source>
</evidence>
<dbReference type="PANTHER" id="PTHR30143">
    <property type="entry name" value="ACID HYDRATASE"/>
    <property type="match status" value="1"/>
</dbReference>
<organism evidence="3 4">
    <name type="scientific">Sphaerotilus hippei</name>
    <dbReference type="NCBI Taxonomy" id="744406"/>
    <lineage>
        <taxon>Bacteria</taxon>
        <taxon>Pseudomonadati</taxon>
        <taxon>Pseudomonadota</taxon>
        <taxon>Betaproteobacteria</taxon>
        <taxon>Burkholderiales</taxon>
        <taxon>Sphaerotilaceae</taxon>
        <taxon>Sphaerotilus</taxon>
    </lineage>
</organism>
<dbReference type="OrthoDB" id="8689761at2"/>
<dbReference type="InterPro" id="IPR036663">
    <property type="entry name" value="Fumarylacetoacetase_C_sf"/>
</dbReference>
<name>A0A318H3R7_9BURK</name>
<dbReference type="Gene3D" id="3.90.850.10">
    <property type="entry name" value="Fumarylacetoacetase-like, C-terminal domain"/>
    <property type="match status" value="1"/>
</dbReference>
<comment type="caution">
    <text evidence="3">The sequence shown here is derived from an EMBL/GenBank/DDBJ whole genome shotgun (WGS) entry which is preliminary data.</text>
</comment>
<dbReference type="InterPro" id="IPR011234">
    <property type="entry name" value="Fumarylacetoacetase-like_C"/>
</dbReference>
<evidence type="ECO:0000259" key="2">
    <source>
        <dbReference type="Pfam" id="PF01557"/>
    </source>
</evidence>
<dbReference type="RefSeq" id="WP_110399663.1">
    <property type="nucleotide sequence ID" value="NZ_QJJS01000003.1"/>
</dbReference>
<evidence type="ECO:0000313" key="3">
    <source>
        <dbReference type="EMBL" id="PXW98094.1"/>
    </source>
</evidence>
<proteinExistence type="predicted"/>
<dbReference type="EMBL" id="QJJS01000003">
    <property type="protein sequence ID" value="PXW98094.1"/>
    <property type="molecule type" value="Genomic_DNA"/>
</dbReference>
<evidence type="ECO:0000313" key="4">
    <source>
        <dbReference type="Proteomes" id="UP000247811"/>
    </source>
</evidence>
<dbReference type="GO" id="GO:0005737">
    <property type="term" value="C:cytoplasm"/>
    <property type="evidence" value="ECO:0007669"/>
    <property type="project" value="TreeGrafter"/>
</dbReference>
<protein>
    <submittedName>
        <fullName evidence="3">2-keto-4-pentenoate hydratase</fullName>
    </submittedName>
</protein>
<dbReference type="Proteomes" id="UP000247811">
    <property type="component" value="Unassembled WGS sequence"/>
</dbReference>
<dbReference type="InterPro" id="IPR050772">
    <property type="entry name" value="Hydratase-Decarb/MhpD_sf"/>
</dbReference>
<dbReference type="AlphaFoldDB" id="A0A318H3R7"/>
<dbReference type="GO" id="GO:0008684">
    <property type="term" value="F:2-oxopent-4-enoate hydratase activity"/>
    <property type="evidence" value="ECO:0007669"/>
    <property type="project" value="TreeGrafter"/>
</dbReference>
<dbReference type="Pfam" id="PF01557">
    <property type="entry name" value="FAA_hydrolase"/>
    <property type="match status" value="1"/>
</dbReference>
<feature type="domain" description="Fumarylacetoacetase-like C-terminal" evidence="2">
    <location>
        <begin position="96"/>
        <end position="262"/>
    </location>
</feature>
<dbReference type="SUPFAM" id="SSF56529">
    <property type="entry name" value="FAH"/>
    <property type="match status" value="1"/>
</dbReference>
<sequence>MTRTPTPNDLIDALIEARRRQHPLAGPDWADALPDAQAAYRVQQQVGEGLGWWAADALPTHWKSGAGSRAATLTHAPLAPAGVRPSVAGAPASLADWPLWRPGLEGEIALRLGTAVTPDQAADLTAAAALELVDAMCASVEVVDSRWAAEPQAAALLRLADAQSHGALVLGDWMPVDRQRDWSQQRCALRIDGGAPAVFTGTHPLGEPAWGLPAWLRHLTRHGHTVPAGTIVTTGTWTGLTPVQRGAQVELRFDGLAPVRFTL</sequence>
<reference evidence="3 4" key="1">
    <citation type="submission" date="2018-05" db="EMBL/GenBank/DDBJ databases">
        <title>Genomic Encyclopedia of Type Strains, Phase IV (KMG-IV): sequencing the most valuable type-strain genomes for metagenomic binning, comparative biology and taxonomic classification.</title>
        <authorList>
            <person name="Goeker M."/>
        </authorList>
    </citation>
    <scope>NUCLEOTIDE SEQUENCE [LARGE SCALE GENOMIC DNA]</scope>
    <source>
        <strain evidence="3 4">DSM 566</strain>
    </source>
</reference>
<accession>A0A318H3R7</accession>
<keyword evidence="4" id="KW-1185">Reference proteome</keyword>
<keyword evidence="1" id="KW-0456">Lyase</keyword>
<dbReference type="PANTHER" id="PTHR30143:SF0">
    <property type="entry name" value="2-KETO-4-PENTENOATE HYDRATASE"/>
    <property type="match status" value="1"/>
</dbReference>
<gene>
    <name evidence="3" type="ORF">C7444_103188</name>
</gene>